<evidence type="ECO:0000313" key="4">
    <source>
        <dbReference type="Proteomes" id="UP000616769"/>
    </source>
</evidence>
<dbReference type="VEuPathDB" id="VectorBase:SSCA008535"/>
<dbReference type="InterPro" id="IPR045669">
    <property type="entry name" value="FHIP_C"/>
</dbReference>
<comment type="similarity">
    <text evidence="1">Belongs to the FHIP family.</text>
</comment>
<dbReference type="PANTHER" id="PTHR21705:SF12">
    <property type="entry name" value="FHF COMPLEX SUBUNIT HOOK-INTERACTING PROTEIN C-TERMINAL DOMAIN-CONTAINING PROTEIN"/>
    <property type="match status" value="1"/>
</dbReference>
<sequence length="645" mass="73981">MFQLISNSSLAEVLAPPLSKLEELIFQWDSFTMFFKQKSISNGSSKQQKLRYPKMQIESTKLDQILTKIADLVVTEQIDFVQKKKDQSSCVAPTMEFILQNDILETLCSIGLADCPVGIYPHVLLFFTRLLSDSKLTLIPYRSVHSSLNRIIVHYSAIPQSIKPEEIESINCLSPTELEQSAVSKSVRKYLCFIKWYIFFDMIINHLQDDSMILIDSLLKDFRIKFLESTLLPDLSGEGFQNKADSIESSVLATTLLSNCLRNTESSKIFNKISDFLILKCDEPNVIDSTPSSNPLESKEGSLKGILLQRIQICSITEANRLNSSREIVLLSATLQLFDDILTRVSQKIVEDLLLTSCTLQENQKQVNNLFNYDDQPVESAIQSKFNSLVVLDQMIAVANELCTLKEIDKISSLPIEHLDYILILFTSLIPDELKCDARNERRELEVYLKEIVQAFNHFMKNYYRTKATSKSQISHLKIKSTCDRENFIDILIDNLTRWPLLTNEIKLQIFSILAKISLIPERIINEKLLDPTYCSQDEQHTTLFSVLHRLVCDLQVSVRGIDHLGKKLHQTKLKLLYDEVNELENDTEQSKESYEQVKTLEDIILLEEFIKELSAIVYAKNYILKLCNEKNQSNEKCDLNGNQN</sequence>
<evidence type="ECO:0000259" key="2">
    <source>
        <dbReference type="Pfam" id="PF19314"/>
    </source>
</evidence>
<gene>
    <name evidence="3" type="ORF">QR98_0068930</name>
</gene>
<proteinExistence type="inferred from homology"/>
<name>A0A132ABT7_SARSC</name>
<evidence type="ECO:0000256" key="1">
    <source>
        <dbReference type="ARBA" id="ARBA00024336"/>
    </source>
</evidence>
<dbReference type="Pfam" id="PF19311">
    <property type="entry name" value="KELAA"/>
    <property type="match status" value="1"/>
</dbReference>
<dbReference type="OrthoDB" id="5350595at2759"/>
<organism evidence="3 4">
    <name type="scientific">Sarcoptes scabiei</name>
    <name type="common">Itch mite</name>
    <name type="synonym">Acarus scabiei</name>
    <dbReference type="NCBI Taxonomy" id="52283"/>
    <lineage>
        <taxon>Eukaryota</taxon>
        <taxon>Metazoa</taxon>
        <taxon>Ecdysozoa</taxon>
        <taxon>Arthropoda</taxon>
        <taxon>Chelicerata</taxon>
        <taxon>Arachnida</taxon>
        <taxon>Acari</taxon>
        <taxon>Acariformes</taxon>
        <taxon>Sarcoptiformes</taxon>
        <taxon>Astigmata</taxon>
        <taxon>Psoroptidia</taxon>
        <taxon>Sarcoptoidea</taxon>
        <taxon>Sarcoptidae</taxon>
        <taxon>Sarcoptinae</taxon>
        <taxon>Sarcoptes</taxon>
    </lineage>
</organism>
<dbReference type="AlphaFoldDB" id="A0A132ABT7"/>
<dbReference type="EMBL" id="JXLN01012343">
    <property type="protein sequence ID" value="KPM08377.1"/>
    <property type="molecule type" value="Genomic_DNA"/>
</dbReference>
<comment type="caution">
    <text evidence="3">The sequence shown here is derived from an EMBL/GenBank/DDBJ whole genome shotgun (WGS) entry which is preliminary data.</text>
</comment>
<dbReference type="Pfam" id="PF19314">
    <property type="entry name" value="DUF5917"/>
    <property type="match status" value="1"/>
</dbReference>
<evidence type="ECO:0000313" key="3">
    <source>
        <dbReference type="EMBL" id="KPM08377.1"/>
    </source>
</evidence>
<accession>A0A132ABT7</accession>
<protein>
    <submittedName>
        <fullName evidence="3">Retinoic acid induced 16-like protein</fullName>
    </submittedName>
</protein>
<dbReference type="InterPro" id="IPR019384">
    <property type="entry name" value="FHIP"/>
</dbReference>
<dbReference type="InterPro" id="IPR045668">
    <property type="entry name" value="FHIP_KELAA_motif"/>
</dbReference>
<dbReference type="PANTHER" id="PTHR21705">
    <property type="entry name" value="RAI16 PROTEIN-RELATED"/>
    <property type="match status" value="1"/>
</dbReference>
<dbReference type="Pfam" id="PF10257">
    <property type="entry name" value="RAI16-like"/>
    <property type="match status" value="2"/>
</dbReference>
<dbReference type="Proteomes" id="UP000616769">
    <property type="component" value="Unassembled WGS sequence"/>
</dbReference>
<feature type="domain" description="FHF complex subunit HOOK-interacting protein C-terminal" evidence="2">
    <location>
        <begin position="487"/>
        <end position="576"/>
    </location>
</feature>
<reference evidence="3 4" key="1">
    <citation type="journal article" date="2015" name="Parasit. Vectors">
        <title>Draft genome of the scabies mite.</title>
        <authorList>
            <person name="Rider S.D.Jr."/>
            <person name="Morgan M.S."/>
            <person name="Arlian L.G."/>
        </authorList>
    </citation>
    <scope>NUCLEOTIDE SEQUENCE [LARGE SCALE GENOMIC DNA]</scope>
    <source>
        <strain evidence="3">Arlian Lab</strain>
    </source>
</reference>